<proteinExistence type="inferred from homology"/>
<comment type="subcellular location">
    <subcellularLocation>
        <location evidence="1">Cell membrane</location>
        <topology evidence="1">Multi-pass membrane protein</topology>
    </subcellularLocation>
    <subcellularLocation>
        <location evidence="8">Membrane</location>
        <topology evidence="8">Multi-pass membrane protein</topology>
    </subcellularLocation>
</comment>
<evidence type="ECO:0000256" key="6">
    <source>
        <dbReference type="ARBA" id="ARBA00022989"/>
    </source>
</evidence>
<dbReference type="PANTHER" id="PTHR30625">
    <property type="entry name" value="PROTEIN TOLQ"/>
    <property type="match status" value="1"/>
</dbReference>
<feature type="transmembrane region" description="Helical" evidence="10">
    <location>
        <begin position="158"/>
        <end position="179"/>
    </location>
</feature>
<protein>
    <submittedName>
        <fullName evidence="12">MotA/TolQ/ExbB proton channel family protein</fullName>
    </submittedName>
</protein>
<gene>
    <name evidence="12" type="ORF">IQ247_03980</name>
</gene>
<dbReference type="GO" id="GO:0005886">
    <property type="term" value="C:plasma membrane"/>
    <property type="evidence" value="ECO:0007669"/>
    <property type="project" value="UniProtKB-SubCell"/>
</dbReference>
<keyword evidence="4 10" id="KW-0812">Transmembrane</keyword>
<keyword evidence="5 8" id="KW-0653">Protein transport</keyword>
<evidence type="ECO:0000256" key="2">
    <source>
        <dbReference type="ARBA" id="ARBA00022448"/>
    </source>
</evidence>
<comment type="caution">
    <text evidence="12">The sequence shown here is derived from an EMBL/GenBank/DDBJ whole genome shotgun (WGS) entry which is preliminary data.</text>
</comment>
<organism evidence="12 13">
    <name type="scientific">Plectonema cf. radiosum LEGE 06105</name>
    <dbReference type="NCBI Taxonomy" id="945769"/>
    <lineage>
        <taxon>Bacteria</taxon>
        <taxon>Bacillati</taxon>
        <taxon>Cyanobacteriota</taxon>
        <taxon>Cyanophyceae</taxon>
        <taxon>Oscillatoriophycideae</taxon>
        <taxon>Oscillatoriales</taxon>
        <taxon>Microcoleaceae</taxon>
        <taxon>Plectonema</taxon>
    </lineage>
</organism>
<evidence type="ECO:0000313" key="12">
    <source>
        <dbReference type="EMBL" id="MBE9211886.1"/>
    </source>
</evidence>
<evidence type="ECO:0000256" key="8">
    <source>
        <dbReference type="RuleBase" id="RU004057"/>
    </source>
</evidence>
<keyword evidence="6 10" id="KW-1133">Transmembrane helix</keyword>
<keyword evidence="2 8" id="KW-0813">Transport</keyword>
<dbReference type="Proteomes" id="UP000620559">
    <property type="component" value="Unassembled WGS sequence"/>
</dbReference>
<evidence type="ECO:0000313" key="13">
    <source>
        <dbReference type="Proteomes" id="UP000620559"/>
    </source>
</evidence>
<evidence type="ECO:0000256" key="10">
    <source>
        <dbReference type="SAM" id="Phobius"/>
    </source>
</evidence>
<dbReference type="InterPro" id="IPR002898">
    <property type="entry name" value="MotA_ExbB_proton_chnl"/>
</dbReference>
<evidence type="ECO:0000259" key="11">
    <source>
        <dbReference type="Pfam" id="PF01618"/>
    </source>
</evidence>
<evidence type="ECO:0000256" key="9">
    <source>
        <dbReference type="SAM" id="MobiDB-lite"/>
    </source>
</evidence>
<keyword evidence="7 10" id="KW-0472">Membrane</keyword>
<feature type="transmembrane region" description="Helical" evidence="10">
    <location>
        <begin position="111"/>
        <end position="132"/>
    </location>
</feature>
<evidence type="ECO:0000256" key="1">
    <source>
        <dbReference type="ARBA" id="ARBA00004651"/>
    </source>
</evidence>
<dbReference type="AlphaFoldDB" id="A0A8J7FCS5"/>
<feature type="transmembrane region" description="Helical" evidence="10">
    <location>
        <begin position="13"/>
        <end position="34"/>
    </location>
</feature>
<evidence type="ECO:0000256" key="4">
    <source>
        <dbReference type="ARBA" id="ARBA00022692"/>
    </source>
</evidence>
<comment type="similarity">
    <text evidence="8">Belongs to the exbB/tolQ family.</text>
</comment>
<sequence>MNIQEIVRKIGPVVWPLLFFSVLSLSVIFERIWFWLRILTQERKIVDRVLDAAQDDWSVATEIAERATHQPIGRFLYAPLVLPRRDPETFRLALESTAEHELALMRRGEKVLELVIAVAPLLGLFGTVWGLIQSLESIKISDLGTEASAGVPTGIGEALYSTLAGLVVAIFSLIFYRWFQALLVNQVKVFRKAGNELELLYRQFPPTDSDIKPARKALSEVVVRDKDTPENSPTPRRRGRNKFVEPPQTTDSDSPASPDQDSQ</sequence>
<dbReference type="Pfam" id="PF01618">
    <property type="entry name" value="MotA_ExbB"/>
    <property type="match status" value="1"/>
</dbReference>
<feature type="compositionally biased region" description="Low complexity" evidence="9">
    <location>
        <begin position="246"/>
        <end position="263"/>
    </location>
</feature>
<keyword evidence="13" id="KW-1185">Reference proteome</keyword>
<feature type="region of interest" description="Disordered" evidence="9">
    <location>
        <begin position="220"/>
        <end position="263"/>
    </location>
</feature>
<dbReference type="GO" id="GO:0017038">
    <property type="term" value="P:protein import"/>
    <property type="evidence" value="ECO:0007669"/>
    <property type="project" value="TreeGrafter"/>
</dbReference>
<accession>A0A8J7FCS5</accession>
<dbReference type="EMBL" id="JADEWL010000008">
    <property type="protein sequence ID" value="MBE9211886.1"/>
    <property type="molecule type" value="Genomic_DNA"/>
</dbReference>
<dbReference type="InterPro" id="IPR050790">
    <property type="entry name" value="ExbB/TolQ_transport"/>
</dbReference>
<evidence type="ECO:0000256" key="5">
    <source>
        <dbReference type="ARBA" id="ARBA00022927"/>
    </source>
</evidence>
<feature type="domain" description="MotA/TolQ/ExbB proton channel" evidence="11">
    <location>
        <begin position="69"/>
        <end position="190"/>
    </location>
</feature>
<name>A0A8J7FCS5_9CYAN</name>
<keyword evidence="3" id="KW-1003">Cell membrane</keyword>
<evidence type="ECO:0000256" key="3">
    <source>
        <dbReference type="ARBA" id="ARBA00022475"/>
    </source>
</evidence>
<evidence type="ECO:0000256" key="7">
    <source>
        <dbReference type="ARBA" id="ARBA00023136"/>
    </source>
</evidence>
<dbReference type="PANTHER" id="PTHR30625:SF15">
    <property type="entry name" value="BIOPOLYMER TRANSPORT PROTEIN EXBB"/>
    <property type="match status" value="1"/>
</dbReference>
<dbReference type="RefSeq" id="WP_193917290.1">
    <property type="nucleotide sequence ID" value="NZ_JADEWL010000008.1"/>
</dbReference>
<reference evidence="12" key="1">
    <citation type="submission" date="2020-10" db="EMBL/GenBank/DDBJ databases">
        <authorList>
            <person name="Castelo-Branco R."/>
            <person name="Eusebio N."/>
            <person name="Adriana R."/>
            <person name="Vieira A."/>
            <person name="Brugerolle De Fraissinette N."/>
            <person name="Rezende De Castro R."/>
            <person name="Schneider M.P."/>
            <person name="Vasconcelos V."/>
            <person name="Leao P.N."/>
        </authorList>
    </citation>
    <scope>NUCLEOTIDE SEQUENCE</scope>
    <source>
        <strain evidence="12">LEGE 06105</strain>
    </source>
</reference>